<proteinExistence type="predicted"/>
<dbReference type="AlphaFoldDB" id="A0A183B7S2"/>
<feature type="chain" id="PRO_5043138351" evidence="1">
    <location>
        <begin position="24"/>
        <end position="447"/>
    </location>
</feature>
<reference evidence="2 3" key="2">
    <citation type="submission" date="2018-11" db="EMBL/GenBank/DDBJ databases">
        <authorList>
            <consortium name="Pathogen Informatics"/>
        </authorList>
    </citation>
    <scope>NUCLEOTIDE SEQUENCE [LARGE SCALE GENOMIC DNA]</scope>
    <source>
        <strain evidence="2 3">Egypt</strain>
    </source>
</reference>
<dbReference type="SUPFAM" id="SSF53649">
    <property type="entry name" value="Alkaline phosphatase-like"/>
    <property type="match status" value="1"/>
</dbReference>
<keyword evidence="3" id="KW-1185">Reference proteome</keyword>
<name>A0A183B7S2_9TREM</name>
<evidence type="ECO:0000313" key="2">
    <source>
        <dbReference type="EMBL" id="VDP92529.1"/>
    </source>
</evidence>
<sequence length="447" mass="50702">MSGCRSPLSRTCALLILLASCSAFILTEKPGKVLIISLDGFRHDYLELAKLAEINISAFKRIWNSGFRAMRVQNEFISRTGPNHFTIATGLHEESHGLVDNSFYDPHLNATFALTDTTQANDSRWFDVGAEPIWVTNERHGYRSAVNAWPGIYAKIKGSLPSYVYPNFNFSIPFRQSISWMIEQLQKPNTTLGMLYHNQPDIEGHNFGPYSHQVLRTIDLINQDLGYLLQQVDNIPSLSTDLNIIVTSDHGMVSVDRQRMIILDELIDQTNYTSPGPPVRVMWALWPKDGFTALDLYNRLVNKHLMLRVYLRENVPQNLYYSRSWRIAPVVLFAHPGWLIAQDEAAVASYDLAGDHGYSTDWPEVYPFFLAMGPEFRPHTGTKTIPLIHMVDIYPLVCHLIGLSDPAPNNGSLDRVLDLVQSRRSYFGSGADRFTGKYRNQRGCFST</sequence>
<dbReference type="WBParaSite" id="ECPE_0001529701-mRNA-1">
    <property type="protein sequence ID" value="ECPE_0001529701-mRNA-1"/>
    <property type="gene ID" value="ECPE_0001529701"/>
</dbReference>
<dbReference type="Proteomes" id="UP000272942">
    <property type="component" value="Unassembled WGS sequence"/>
</dbReference>
<dbReference type="Gene3D" id="3.30.1360.180">
    <property type="match status" value="1"/>
</dbReference>
<protein>
    <submittedName>
        <fullName evidence="4">Ectonucleotide pyrophosphatase/phosphodiesterase family member 5</fullName>
    </submittedName>
</protein>
<dbReference type="PROSITE" id="PS51257">
    <property type="entry name" value="PROKAR_LIPOPROTEIN"/>
    <property type="match status" value="1"/>
</dbReference>
<dbReference type="CDD" id="cd16018">
    <property type="entry name" value="Enpp"/>
    <property type="match status" value="1"/>
</dbReference>
<gene>
    <name evidence="2" type="ORF">ECPE_LOCUS15257</name>
</gene>
<feature type="signal peptide" evidence="1">
    <location>
        <begin position="1"/>
        <end position="23"/>
    </location>
</feature>
<organism evidence="4">
    <name type="scientific">Echinostoma caproni</name>
    <dbReference type="NCBI Taxonomy" id="27848"/>
    <lineage>
        <taxon>Eukaryota</taxon>
        <taxon>Metazoa</taxon>
        <taxon>Spiralia</taxon>
        <taxon>Lophotrochozoa</taxon>
        <taxon>Platyhelminthes</taxon>
        <taxon>Trematoda</taxon>
        <taxon>Digenea</taxon>
        <taxon>Plagiorchiida</taxon>
        <taxon>Echinostomata</taxon>
        <taxon>Echinostomatoidea</taxon>
        <taxon>Echinostomatidae</taxon>
        <taxon>Echinostoma</taxon>
    </lineage>
</organism>
<dbReference type="InterPro" id="IPR002591">
    <property type="entry name" value="Phosphodiest/P_Trfase"/>
</dbReference>
<reference evidence="4" key="1">
    <citation type="submission" date="2016-06" db="UniProtKB">
        <authorList>
            <consortium name="WormBaseParasite"/>
        </authorList>
    </citation>
    <scope>IDENTIFICATION</scope>
</reference>
<keyword evidence="1" id="KW-0732">Signal</keyword>
<evidence type="ECO:0000313" key="4">
    <source>
        <dbReference type="WBParaSite" id="ECPE_0001529701-mRNA-1"/>
    </source>
</evidence>
<accession>A0A183B7S2</accession>
<dbReference type="PANTHER" id="PTHR10151">
    <property type="entry name" value="ECTONUCLEOTIDE PYROPHOSPHATASE/PHOSPHODIESTERASE"/>
    <property type="match status" value="1"/>
</dbReference>
<dbReference type="OrthoDB" id="415411at2759"/>
<dbReference type="PANTHER" id="PTHR10151:SF120">
    <property type="entry name" value="BIS(5'-ADENOSYL)-TRIPHOSPHATASE"/>
    <property type="match status" value="1"/>
</dbReference>
<evidence type="ECO:0000313" key="3">
    <source>
        <dbReference type="Proteomes" id="UP000272942"/>
    </source>
</evidence>
<dbReference type="Pfam" id="PF01663">
    <property type="entry name" value="Phosphodiest"/>
    <property type="match status" value="1"/>
</dbReference>
<dbReference type="InterPro" id="IPR017850">
    <property type="entry name" value="Alkaline_phosphatase_core_sf"/>
</dbReference>
<dbReference type="EMBL" id="UZAN01059993">
    <property type="protein sequence ID" value="VDP92529.1"/>
    <property type="molecule type" value="Genomic_DNA"/>
</dbReference>
<dbReference type="GO" id="GO:0016787">
    <property type="term" value="F:hydrolase activity"/>
    <property type="evidence" value="ECO:0007669"/>
    <property type="project" value="UniProtKB-ARBA"/>
</dbReference>
<evidence type="ECO:0000256" key="1">
    <source>
        <dbReference type="SAM" id="SignalP"/>
    </source>
</evidence>
<dbReference type="Gene3D" id="3.40.720.10">
    <property type="entry name" value="Alkaline Phosphatase, subunit A"/>
    <property type="match status" value="1"/>
</dbReference>